<feature type="chain" id="PRO_5041386141" description="Reverse transcriptase domain-containing protein" evidence="1">
    <location>
        <begin position="21"/>
        <end position="459"/>
    </location>
</feature>
<dbReference type="EMBL" id="JARYMX010000001">
    <property type="protein sequence ID" value="KAJ9565878.1"/>
    <property type="molecule type" value="Genomic_DNA"/>
</dbReference>
<comment type="caution">
    <text evidence="3">The sequence shown here is derived from an EMBL/GenBank/DDBJ whole genome shotgun (WGS) entry which is preliminary data.</text>
</comment>
<gene>
    <name evidence="3" type="ORF">OSB04_001844</name>
</gene>
<accession>A0AA38TZB5</accession>
<organism evidence="3 4">
    <name type="scientific">Centaurea solstitialis</name>
    <name type="common">yellow star-thistle</name>
    <dbReference type="NCBI Taxonomy" id="347529"/>
    <lineage>
        <taxon>Eukaryota</taxon>
        <taxon>Viridiplantae</taxon>
        <taxon>Streptophyta</taxon>
        <taxon>Embryophyta</taxon>
        <taxon>Tracheophyta</taxon>
        <taxon>Spermatophyta</taxon>
        <taxon>Magnoliopsida</taxon>
        <taxon>eudicotyledons</taxon>
        <taxon>Gunneridae</taxon>
        <taxon>Pentapetalae</taxon>
        <taxon>asterids</taxon>
        <taxon>campanulids</taxon>
        <taxon>Asterales</taxon>
        <taxon>Asteraceae</taxon>
        <taxon>Carduoideae</taxon>
        <taxon>Cardueae</taxon>
        <taxon>Centaureinae</taxon>
        <taxon>Centaurea</taxon>
    </lineage>
</organism>
<evidence type="ECO:0000259" key="2">
    <source>
        <dbReference type="PROSITE" id="PS50878"/>
    </source>
</evidence>
<dbReference type="InterPro" id="IPR000477">
    <property type="entry name" value="RT_dom"/>
</dbReference>
<dbReference type="AlphaFoldDB" id="A0AA38TZB5"/>
<dbReference type="Proteomes" id="UP001172457">
    <property type="component" value="Chromosome 1"/>
</dbReference>
<reference evidence="3" key="1">
    <citation type="submission" date="2023-03" db="EMBL/GenBank/DDBJ databases">
        <title>Chromosome-scale reference genome and RAD-based genetic map of yellow starthistle (Centaurea solstitialis) reveal putative structural variation and QTLs associated with invader traits.</title>
        <authorList>
            <person name="Reatini B."/>
            <person name="Cang F.A."/>
            <person name="Jiang Q."/>
            <person name="Mckibben M.T.W."/>
            <person name="Barker M.S."/>
            <person name="Rieseberg L.H."/>
            <person name="Dlugosch K.M."/>
        </authorList>
    </citation>
    <scope>NUCLEOTIDE SEQUENCE</scope>
    <source>
        <strain evidence="3">CAN-66</strain>
        <tissue evidence="3">Leaf</tissue>
    </source>
</reference>
<dbReference type="PROSITE" id="PS50878">
    <property type="entry name" value="RT_POL"/>
    <property type="match status" value="1"/>
</dbReference>
<keyword evidence="1" id="KW-0732">Signal</keyword>
<dbReference type="Pfam" id="PF13966">
    <property type="entry name" value="zf-RVT"/>
    <property type="match status" value="1"/>
</dbReference>
<protein>
    <recommendedName>
        <fullName evidence="2">Reverse transcriptase domain-containing protein</fullName>
    </recommendedName>
</protein>
<sequence length="459" mass="53388">MERGLRQGDPLALFLFLVVAECLHLMIQKAENLGLLKGVKVGKSDVLISDLQYANDVILFGPWEIENLKNMKKVMEYVFEVSGLKMNLNKSKLYGIGVKDEEVGSSMRAISSWVPVIEKTKNKLTGWKAKLFSFGGRWTLTWGGSSVWSNIAKVGSEVDKLGINFSTSFRKVIRDWVASKFWEDSWMETGRLKDKFARLFKLETSKNISVAERGEFEGEKWRWRWGRRREPRGRELGELENLEKVLKDVLPKRDVRDRIIWSLDPTGGFSVKELRRIVEEAVHRNSGARCIETMWLKEVPKKICIFMWREGLGRFLVRLELDKRGVDLDLILCPRCEYEGESVDHAIFGCREVKSLWRQIGERWKVDVNRCNSFLELSNLGNEAGMGVKEGRRWIALTWCVAYLIWANRNKFLFGNVKTQLKDEFFSFQVKSFDWVNMRDKKIAMDWRSWMLDPRGSSG</sequence>
<dbReference type="PANTHER" id="PTHR33116:SF78">
    <property type="entry name" value="OS12G0587133 PROTEIN"/>
    <property type="match status" value="1"/>
</dbReference>
<proteinExistence type="predicted"/>
<feature type="signal peptide" evidence="1">
    <location>
        <begin position="1"/>
        <end position="20"/>
    </location>
</feature>
<evidence type="ECO:0000256" key="1">
    <source>
        <dbReference type="SAM" id="SignalP"/>
    </source>
</evidence>
<dbReference type="InterPro" id="IPR026960">
    <property type="entry name" value="RVT-Znf"/>
</dbReference>
<evidence type="ECO:0000313" key="4">
    <source>
        <dbReference type="Proteomes" id="UP001172457"/>
    </source>
</evidence>
<name>A0AA38TZB5_9ASTR</name>
<dbReference type="PANTHER" id="PTHR33116">
    <property type="entry name" value="REVERSE TRANSCRIPTASE ZINC-BINDING DOMAIN-CONTAINING PROTEIN-RELATED-RELATED"/>
    <property type="match status" value="1"/>
</dbReference>
<feature type="domain" description="Reverse transcriptase" evidence="2">
    <location>
        <begin position="1"/>
        <end position="147"/>
    </location>
</feature>
<evidence type="ECO:0000313" key="3">
    <source>
        <dbReference type="EMBL" id="KAJ9565878.1"/>
    </source>
</evidence>
<keyword evidence="4" id="KW-1185">Reference proteome</keyword>